<dbReference type="PANTHER" id="PTHR36151:SF3">
    <property type="entry name" value="ER-BOUND OXYGENASE MPAB_MPAB'_RUBBER OXYGENASE CATALYTIC DOMAIN-CONTAINING PROTEIN"/>
    <property type="match status" value="1"/>
</dbReference>
<dbReference type="EMBL" id="CP035299">
    <property type="protein sequence ID" value="QAU51973.1"/>
    <property type="molecule type" value="Genomic_DNA"/>
</dbReference>
<proteinExistence type="predicted"/>
<dbReference type="Pfam" id="PF09995">
    <property type="entry name" value="MPAB_Lcp_cat"/>
    <property type="match status" value="1"/>
</dbReference>
<dbReference type="AlphaFoldDB" id="A0A410W7P1"/>
<dbReference type="InterPro" id="IPR018713">
    <property type="entry name" value="MPAB/Lcp_cat_dom"/>
</dbReference>
<dbReference type="PANTHER" id="PTHR36151">
    <property type="entry name" value="BLR2777 PROTEIN"/>
    <property type="match status" value="1"/>
</dbReference>
<accession>A0A410W7P1</accession>
<protein>
    <submittedName>
        <fullName evidence="1">Uncharacterized protein</fullName>
    </submittedName>
</protein>
<dbReference type="KEGG" id="cpeg:CPELA_03470"/>
<keyword evidence="2" id="KW-1185">Reference proteome</keyword>
<dbReference type="RefSeq" id="WP_128889479.1">
    <property type="nucleotide sequence ID" value="NZ_BMCX01000001.1"/>
</dbReference>
<sequence length="297" mass="34620">MTEAHTKQVVHDEEADTYLAQGEADNLPKLGPDSILWQRFGDWRSLFSAVYAGVLQVTQKDVSRALIQHSNFFDNEVGRLVRSAFPIVRTVYEGDEPGAMIRDFHRNIKGTHEDGTRYHSMNPEAFYWAHATFLLMPYVLAGKFSPALSDAEKEQLFQESRTWYSYYGVAEPKNAPTNYPEFEAYVEDFFQNNLHQTETFERSRIVRVLDMDPPLPWIPKWLWKPVSPYAARLLVWVTTGLLPQNLRDEFGWSWTQSDERRFKAFYRTVRAIFSVLPRKVRMVPIAERAFKRAEAQA</sequence>
<reference evidence="1 2" key="1">
    <citation type="submission" date="2019-01" db="EMBL/GenBank/DDBJ databases">
        <authorList>
            <person name="Ruckert C."/>
            <person name="Busche T."/>
            <person name="Kalinowski J."/>
        </authorList>
    </citation>
    <scope>NUCLEOTIDE SEQUENCE [LARGE SCALE GENOMIC DNA]</scope>
    <source>
        <strain evidence="1 2">136/3</strain>
    </source>
</reference>
<dbReference type="GO" id="GO:0016491">
    <property type="term" value="F:oxidoreductase activity"/>
    <property type="evidence" value="ECO:0007669"/>
    <property type="project" value="InterPro"/>
</dbReference>
<gene>
    <name evidence="1" type="ORF">CPELA_03470</name>
</gene>
<dbReference type="Proteomes" id="UP000288929">
    <property type="component" value="Chromosome"/>
</dbReference>
<name>A0A410W7P1_9CORY</name>
<evidence type="ECO:0000313" key="1">
    <source>
        <dbReference type="EMBL" id="QAU51973.1"/>
    </source>
</evidence>
<evidence type="ECO:0000313" key="2">
    <source>
        <dbReference type="Proteomes" id="UP000288929"/>
    </source>
</evidence>
<dbReference type="OrthoDB" id="3456672at2"/>
<organism evidence="1 2">
    <name type="scientific">Corynebacterium pelargi</name>
    <dbReference type="NCBI Taxonomy" id="1471400"/>
    <lineage>
        <taxon>Bacteria</taxon>
        <taxon>Bacillati</taxon>
        <taxon>Actinomycetota</taxon>
        <taxon>Actinomycetes</taxon>
        <taxon>Mycobacteriales</taxon>
        <taxon>Corynebacteriaceae</taxon>
        <taxon>Corynebacterium</taxon>
    </lineage>
</organism>